<feature type="transmembrane region" description="Helical" evidence="10">
    <location>
        <begin position="1187"/>
        <end position="1214"/>
    </location>
</feature>
<keyword evidence="2" id="KW-1003">Cell membrane</keyword>
<evidence type="ECO:0000256" key="6">
    <source>
        <dbReference type="ARBA" id="ARBA00022989"/>
    </source>
</evidence>
<feature type="transmembrane region" description="Helical" evidence="10">
    <location>
        <begin position="1038"/>
        <end position="1060"/>
    </location>
</feature>
<evidence type="ECO:0000256" key="1">
    <source>
        <dbReference type="ARBA" id="ARBA00004651"/>
    </source>
</evidence>
<feature type="transmembrane region" description="Helical" evidence="10">
    <location>
        <begin position="443"/>
        <end position="464"/>
    </location>
</feature>
<keyword evidence="8" id="KW-0675">Receptor</keyword>
<keyword evidence="12" id="KW-1185">Reference proteome</keyword>
<feature type="transmembrane region" description="Helical" evidence="10">
    <location>
        <begin position="237"/>
        <end position="255"/>
    </location>
</feature>
<evidence type="ECO:0000256" key="2">
    <source>
        <dbReference type="ARBA" id="ARBA00022475"/>
    </source>
</evidence>
<comment type="subcellular location">
    <subcellularLocation>
        <location evidence="1">Cell membrane</location>
        <topology evidence="1">Multi-pass membrane protein</topology>
    </subcellularLocation>
</comment>
<feature type="transmembrane region" description="Helical" evidence="10">
    <location>
        <begin position="1080"/>
        <end position="1106"/>
    </location>
</feature>
<accession>A0ABD2A1T7</accession>
<feature type="transmembrane region" description="Helical" evidence="10">
    <location>
        <begin position="202"/>
        <end position="225"/>
    </location>
</feature>
<keyword evidence="4 10" id="KW-0812">Transmembrane</keyword>
<feature type="transmembrane region" description="Helical" evidence="10">
    <location>
        <begin position="69"/>
        <end position="89"/>
    </location>
</feature>
<feature type="transmembrane region" description="Helical" evidence="10">
    <location>
        <begin position="991"/>
        <end position="1011"/>
    </location>
</feature>
<dbReference type="PANTHER" id="PTHR21137">
    <property type="entry name" value="ODORANT RECEPTOR"/>
    <property type="match status" value="1"/>
</dbReference>
<evidence type="ECO:0000256" key="8">
    <source>
        <dbReference type="ARBA" id="ARBA00023170"/>
    </source>
</evidence>
<feature type="transmembrane region" description="Helical" evidence="10">
    <location>
        <begin position="1161"/>
        <end position="1181"/>
    </location>
</feature>
<keyword evidence="5" id="KW-0552">Olfaction</keyword>
<dbReference type="Proteomes" id="UP001607302">
    <property type="component" value="Unassembled WGS sequence"/>
</dbReference>
<keyword evidence="3" id="KW-0716">Sensory transduction</keyword>
<feature type="transmembrane region" description="Helical" evidence="10">
    <location>
        <begin position="965"/>
        <end position="985"/>
    </location>
</feature>
<evidence type="ECO:0000256" key="4">
    <source>
        <dbReference type="ARBA" id="ARBA00022692"/>
    </source>
</evidence>
<dbReference type="EMBL" id="JAUDFV010000156">
    <property type="protein sequence ID" value="KAL2714432.1"/>
    <property type="molecule type" value="Genomic_DNA"/>
</dbReference>
<gene>
    <name evidence="11" type="ORF">V1478_015617</name>
</gene>
<feature type="transmembrane region" description="Helical" evidence="10">
    <location>
        <begin position="365"/>
        <end position="384"/>
    </location>
</feature>
<feature type="transmembrane region" description="Helical" evidence="10">
    <location>
        <begin position="660"/>
        <end position="684"/>
    </location>
</feature>
<proteinExistence type="predicted"/>
<feature type="transmembrane region" description="Helical" evidence="10">
    <location>
        <begin position="748"/>
        <end position="767"/>
    </location>
</feature>
<evidence type="ECO:0000313" key="11">
    <source>
        <dbReference type="EMBL" id="KAL2714432.1"/>
    </source>
</evidence>
<feature type="transmembrane region" description="Helical" evidence="10">
    <location>
        <begin position="799"/>
        <end position="816"/>
    </location>
</feature>
<dbReference type="InterPro" id="IPR004117">
    <property type="entry name" value="7tm6_olfct_rcpt"/>
</dbReference>
<dbReference type="GO" id="GO:0005886">
    <property type="term" value="C:plasma membrane"/>
    <property type="evidence" value="ECO:0007669"/>
    <property type="project" value="UniProtKB-SubCell"/>
</dbReference>
<feature type="transmembrane region" description="Helical" evidence="10">
    <location>
        <begin position="712"/>
        <end position="742"/>
    </location>
</feature>
<evidence type="ECO:0000256" key="3">
    <source>
        <dbReference type="ARBA" id="ARBA00022606"/>
    </source>
</evidence>
<dbReference type="GO" id="GO:0007165">
    <property type="term" value="P:signal transduction"/>
    <property type="evidence" value="ECO:0007669"/>
    <property type="project" value="UniProtKB-KW"/>
</dbReference>
<evidence type="ECO:0000256" key="9">
    <source>
        <dbReference type="ARBA" id="ARBA00023224"/>
    </source>
</evidence>
<evidence type="ECO:0000313" key="12">
    <source>
        <dbReference type="Proteomes" id="UP001607302"/>
    </source>
</evidence>
<reference evidence="11 12" key="1">
    <citation type="journal article" date="2024" name="Ann. Entomol. Soc. Am.">
        <title>Genomic analyses of the southern and eastern yellowjacket wasps (Hymenoptera: Vespidae) reveal evolutionary signatures of social life.</title>
        <authorList>
            <person name="Catto M.A."/>
            <person name="Caine P.B."/>
            <person name="Orr S.E."/>
            <person name="Hunt B.G."/>
            <person name="Goodisman M.A.D."/>
        </authorList>
    </citation>
    <scope>NUCLEOTIDE SEQUENCE [LARGE SCALE GENOMIC DNA]</scope>
    <source>
        <strain evidence="11">233</strain>
        <tissue evidence="11">Head and thorax</tissue>
    </source>
</reference>
<evidence type="ECO:0000256" key="10">
    <source>
        <dbReference type="SAM" id="Phobius"/>
    </source>
</evidence>
<dbReference type="GO" id="GO:0007608">
    <property type="term" value="P:sensory perception of smell"/>
    <property type="evidence" value="ECO:0007669"/>
    <property type="project" value="UniProtKB-KW"/>
</dbReference>
<keyword evidence="7 10" id="KW-0472">Membrane</keyword>
<feature type="transmembrane region" description="Helical" evidence="10">
    <location>
        <begin position="560"/>
        <end position="577"/>
    </location>
</feature>
<sequence>MFYNSSTAVHLTVILKIRQPFEKNQRCVQNTWNNKSVREERDWIVDIIKRYKKVTEYVDMINNLSRINYLIAIFFAMILITFDFLYLLNYSDAASEELCNIPFYMLSINTQKLLLFMIARSAKPCVLSIGGMFISSHEVFIGVSKNKLFIGECIDQLDVANVSYFTMSARGVNFFEQHFLLSNRLVQFVLGLRPNQSSNDQLFLLCTIIAYVLPILVHQIFIIDFKLKTTVMELRKIIGAFVILSTYSATYFHFVEVKLLSIRFKQDCEQLSDEDELNIMEKYTKQSKSYVYVVVVSLSLYIVSITFSCILNVILYLFGILDDNQLTLPIPVDVSNAGALYYCLLIYQTIAFYIVLILGNTCFAVYLVAVQNACCQFTLIILQIQKPFKKNSKCMQRCCHIKTSREEWDWIVDIINRYKKVAELVRNNFVILYVEILNSLTKVTSLITIFFAMILVVFDFVYIFQISIELKNASEIIEYSFYISGSIFTIYLNFYVGQKLLNHGDAVFEELCQIPFYNLSRETQKLLLFMIQRSMKPSMLSVGGLYVSAHQVFAQLMEKAFSFAMVYYMGSVLTTLLRRQISYFTMATRGVSFFEQHFFLSNRLVQLVLGLRPNQSSNRQLFLLCGIIVYVLPIIIYQLYQLFMTDFNLTMIVIEGRKIIGAFIMLSAYCNINFHFVTLNLLLIRFKHDCEHLSDEMELNIMEKYMKQTKTYAYAIVVLSSFYVISITFSCILNVILYLFGILDDSQLTLPILINNLSNFGVLYYFLLIYQTIAFYIVLIIGCVFFVLYLVIVQHACCLFSIIIITKYLNVILHVIHCRWKIQQHFTNDPKKYIHRILCSQRSRQEFYWIIDIIKRYKNVTECQIPFYLLPTKTQKLLLFMIARSMKPCMLSIGGLFVSSNELFSQFLQKAFSFAMKVRFDATKVRYTIMSRRSLTYFEQHFLFSNRLVTLLLGLHPNRSSNNQLFLFCMLYLLIMLKPSLQSSVKMLHKLFAVLIMVLTYSTTYFCFITVEKYTRQSKWYTYIVVGKDKNVSKNNHILYITSMTFPSILNVLLYILGVLDDKKLTLPFIEYDGLIVGALYYNLLLYQLIGALIILTIGCLVYSTYLTVKIREQFKIDQKYTKMVRNCKTLQDEHDWIIDIINHYRNVTEYVHLINCFSEITYLIVVFFAMILVVFDFLYIYQLSEIWHSLLETIECSVNIFTSILVLYLNFYVGQKLLNHSSSVFDELCQIPFYNLSMKSQKLLLFMIMRSMKPCMLSIGEMFVSSHKIFAGYEKKENTIKSIKF</sequence>
<feature type="transmembrane region" description="Helical" evidence="10">
    <location>
        <begin position="621"/>
        <end position="640"/>
    </location>
</feature>
<dbReference type="Pfam" id="PF02949">
    <property type="entry name" value="7tm_6"/>
    <property type="match status" value="2"/>
</dbReference>
<keyword evidence="9" id="KW-0807">Transducer</keyword>
<name>A0ABD2A1T7_VESSQ</name>
<evidence type="ECO:0000256" key="5">
    <source>
        <dbReference type="ARBA" id="ARBA00022725"/>
    </source>
</evidence>
<comment type="caution">
    <text evidence="11">The sequence shown here is derived from an EMBL/GenBank/DDBJ whole genome shotgun (WGS) entry which is preliminary data.</text>
</comment>
<feature type="transmembrane region" description="Helical" evidence="10">
    <location>
        <begin position="290"/>
        <end position="319"/>
    </location>
</feature>
<dbReference type="PANTHER" id="PTHR21137:SF35">
    <property type="entry name" value="ODORANT RECEPTOR 19A-RELATED"/>
    <property type="match status" value="1"/>
</dbReference>
<evidence type="ECO:0000256" key="7">
    <source>
        <dbReference type="ARBA" id="ARBA00023136"/>
    </source>
</evidence>
<organism evidence="11 12">
    <name type="scientific">Vespula squamosa</name>
    <name type="common">Southern yellow jacket</name>
    <name type="synonym">Wasp</name>
    <dbReference type="NCBI Taxonomy" id="30214"/>
    <lineage>
        <taxon>Eukaryota</taxon>
        <taxon>Metazoa</taxon>
        <taxon>Ecdysozoa</taxon>
        <taxon>Arthropoda</taxon>
        <taxon>Hexapoda</taxon>
        <taxon>Insecta</taxon>
        <taxon>Pterygota</taxon>
        <taxon>Neoptera</taxon>
        <taxon>Endopterygota</taxon>
        <taxon>Hymenoptera</taxon>
        <taxon>Apocrita</taxon>
        <taxon>Aculeata</taxon>
        <taxon>Vespoidea</taxon>
        <taxon>Vespidae</taxon>
        <taxon>Vespinae</taxon>
        <taxon>Vespula</taxon>
    </lineage>
</organism>
<keyword evidence="6 10" id="KW-1133">Transmembrane helix</keyword>
<protein>
    <submittedName>
        <fullName evidence="11">Uncharacterized protein</fullName>
    </submittedName>
</protein>
<feature type="transmembrane region" description="Helical" evidence="10">
    <location>
        <begin position="476"/>
        <end position="496"/>
    </location>
</feature>
<feature type="transmembrane region" description="Helical" evidence="10">
    <location>
        <begin position="339"/>
        <end position="358"/>
    </location>
</feature>
<feature type="transmembrane region" description="Helical" evidence="10">
    <location>
        <begin position="774"/>
        <end position="793"/>
    </location>
</feature>